<dbReference type="RefSeq" id="XP_032319415.1">
    <property type="nucleotide sequence ID" value="XM_032463524.1"/>
</dbReference>
<evidence type="ECO:0000313" key="2">
    <source>
        <dbReference type="Proteomes" id="UP000694856"/>
    </source>
</evidence>
<organism evidence="2 3">
    <name type="scientific">Camelus ferus</name>
    <name type="common">Wild bactrian camel</name>
    <name type="synonym">Camelus bactrianus ferus</name>
    <dbReference type="NCBI Taxonomy" id="419612"/>
    <lineage>
        <taxon>Eukaryota</taxon>
        <taxon>Metazoa</taxon>
        <taxon>Chordata</taxon>
        <taxon>Craniata</taxon>
        <taxon>Vertebrata</taxon>
        <taxon>Euteleostomi</taxon>
        <taxon>Mammalia</taxon>
        <taxon>Eutheria</taxon>
        <taxon>Laurasiatheria</taxon>
        <taxon>Artiodactyla</taxon>
        <taxon>Tylopoda</taxon>
        <taxon>Camelidae</taxon>
        <taxon>Camelus</taxon>
    </lineage>
</organism>
<sequence>MSGKHLLRPKSQRADGHTSTCVHCARFSQNTQQLCLWSPSSPRTSHGLRAACRRPPGASTSHGESAGSSDTVRPPTFQNGALSGPKAIHKRRLSPKEPVRRVETRWLCFHVDEVNVQFIIVSLDGSQPLGACTLGSASRQPSVTARPRLSGSGCLPGSRGEGRRQPLPAGPAGLALLWGREHVLRADTGSRALSAFTSATGTLSVGAADGFEDIKGRSVSDSTPDLPRTACQEGEPCAEHPGAEDALRGNLLNERRGRPRHHGKHALEACRLHPPADGRLGALEVEPGDQGRIQAAVSRAGLDGRHSCLPSAVCHLGLFGFRCCGLNYASPKFKC</sequence>
<feature type="compositionally biased region" description="Polar residues" evidence="1">
    <location>
        <begin position="58"/>
        <end position="81"/>
    </location>
</feature>
<reference evidence="3" key="1">
    <citation type="submission" date="2025-08" db="UniProtKB">
        <authorList>
            <consortium name="RefSeq"/>
        </authorList>
    </citation>
    <scope>IDENTIFICATION</scope>
    <source>
        <tissue evidence="3">Ear skin</tissue>
    </source>
</reference>
<dbReference type="AlphaFoldDB" id="A0A8B8RPZ4"/>
<proteinExistence type="predicted"/>
<dbReference type="KEGG" id="cfr:116658390"/>
<dbReference type="Proteomes" id="UP000694856">
    <property type="component" value="Chromosome 20"/>
</dbReference>
<gene>
    <name evidence="3" type="primary">LOC116658390</name>
</gene>
<accession>A0A8B8RPZ4</accession>
<feature type="region of interest" description="Disordered" evidence="1">
    <location>
        <begin position="46"/>
        <end position="96"/>
    </location>
</feature>
<evidence type="ECO:0000256" key="1">
    <source>
        <dbReference type="SAM" id="MobiDB-lite"/>
    </source>
</evidence>
<protein>
    <submittedName>
        <fullName evidence="3">Uncharacterized protein LOC116658390 isoform X1</fullName>
    </submittedName>
</protein>
<keyword evidence="2" id="KW-1185">Reference proteome</keyword>
<feature type="region of interest" description="Disordered" evidence="1">
    <location>
        <begin position="141"/>
        <end position="168"/>
    </location>
</feature>
<name>A0A8B8RPZ4_CAMFR</name>
<dbReference type="GeneID" id="116658390"/>
<evidence type="ECO:0000313" key="3">
    <source>
        <dbReference type="RefSeq" id="XP_032319415.1"/>
    </source>
</evidence>